<dbReference type="KEGG" id="pfla:Pflav_002820"/>
<evidence type="ECO:0000256" key="2">
    <source>
        <dbReference type="SAM" id="Phobius"/>
    </source>
</evidence>
<dbReference type="AlphaFoldDB" id="A0A6F8XJ87"/>
<reference evidence="3 4" key="2">
    <citation type="submission" date="2020-03" db="EMBL/GenBank/DDBJ databases">
        <authorList>
            <person name="Ichikawa N."/>
            <person name="Kimura A."/>
            <person name="Kitahashi Y."/>
            <person name="Uohara A."/>
        </authorList>
    </citation>
    <scope>NUCLEOTIDE SEQUENCE [LARGE SCALE GENOMIC DNA]</scope>
    <source>
        <strain evidence="3 4">NBRC 107702</strain>
    </source>
</reference>
<protein>
    <submittedName>
        <fullName evidence="3">Uncharacterized protein</fullName>
    </submittedName>
</protein>
<keyword evidence="2" id="KW-1133">Transmembrane helix</keyword>
<dbReference type="EMBL" id="AP022870">
    <property type="protein sequence ID" value="BCB73872.1"/>
    <property type="molecule type" value="Genomic_DNA"/>
</dbReference>
<evidence type="ECO:0000313" key="3">
    <source>
        <dbReference type="EMBL" id="BCB73872.1"/>
    </source>
</evidence>
<dbReference type="Proteomes" id="UP000502508">
    <property type="component" value="Chromosome"/>
</dbReference>
<organism evidence="3 4">
    <name type="scientific">Phytohabitans flavus</name>
    <dbReference type="NCBI Taxonomy" id="1076124"/>
    <lineage>
        <taxon>Bacteria</taxon>
        <taxon>Bacillati</taxon>
        <taxon>Actinomycetota</taxon>
        <taxon>Actinomycetes</taxon>
        <taxon>Micromonosporales</taxon>
        <taxon>Micromonosporaceae</taxon>
    </lineage>
</organism>
<keyword evidence="2" id="KW-0812">Transmembrane</keyword>
<evidence type="ECO:0000313" key="4">
    <source>
        <dbReference type="Proteomes" id="UP000502508"/>
    </source>
</evidence>
<feature type="region of interest" description="Disordered" evidence="1">
    <location>
        <begin position="1"/>
        <end position="51"/>
    </location>
</feature>
<feature type="transmembrane region" description="Helical" evidence="2">
    <location>
        <begin position="54"/>
        <end position="71"/>
    </location>
</feature>
<keyword evidence="2" id="KW-0472">Membrane</keyword>
<proteinExistence type="predicted"/>
<name>A0A6F8XJ87_9ACTN</name>
<evidence type="ECO:0000256" key="1">
    <source>
        <dbReference type="SAM" id="MobiDB-lite"/>
    </source>
</evidence>
<keyword evidence="4" id="KW-1185">Reference proteome</keyword>
<accession>A0A6F8XJ87</accession>
<reference evidence="3 4" key="1">
    <citation type="submission" date="2020-03" db="EMBL/GenBank/DDBJ databases">
        <title>Whole genome shotgun sequence of Phytohabitans flavus NBRC 107702.</title>
        <authorList>
            <person name="Komaki H."/>
            <person name="Tamura T."/>
        </authorList>
    </citation>
    <scope>NUCLEOTIDE SEQUENCE [LARGE SCALE GENOMIC DNA]</scope>
    <source>
        <strain evidence="3 4">NBRC 107702</strain>
    </source>
</reference>
<gene>
    <name evidence="3" type="ORF">Pflav_002820</name>
</gene>
<sequence>MVGKAAANAPARQSLLRGTGFRQKEGATMTMRFPPRRHTNSITPVPHRQPRHSSTVIVIVVVVQAITLALLGWEAPIVISIIGAPVALLRPARAFYPIHA</sequence>